<evidence type="ECO:0000256" key="1">
    <source>
        <dbReference type="SAM" id="Coils"/>
    </source>
</evidence>
<evidence type="ECO:0000313" key="3">
    <source>
        <dbReference type="Proteomes" id="UP001230156"/>
    </source>
</evidence>
<keyword evidence="3" id="KW-1185">Reference proteome</keyword>
<accession>A0ABU0YER6</accession>
<reference evidence="3" key="1">
    <citation type="submission" date="2023-08" db="EMBL/GenBank/DDBJ databases">
        <title>Rhodospirillaceae gen. nov., a novel taxon isolated from the Yangtze River Yuezi River estuary sludge.</title>
        <authorList>
            <person name="Ruan L."/>
        </authorList>
    </citation>
    <scope>NUCLEOTIDE SEQUENCE [LARGE SCALE GENOMIC DNA]</scope>
    <source>
        <strain evidence="3">R-7</strain>
    </source>
</reference>
<sequence>MTDAKATPASLAAMAEEAERKRTAAQEEYRRLSLAAAEGDADAREMLPIFEQDLAALNAELQRLDAAQVEAKTRNAVEALAAETQRAAEQADAVRALVTAQVANVERLDLAVAEMRAALMAMRDGNVALGDALGSEAHQSIHDFNLKLPIMIDTALAIGGFQFKSMPFVARDAEGLPDLAACRLAPLYPAGWLLRVAGAG</sequence>
<organism evidence="2 3">
    <name type="scientific">Dongia sedimenti</name>
    <dbReference type="NCBI Taxonomy" id="3064282"/>
    <lineage>
        <taxon>Bacteria</taxon>
        <taxon>Pseudomonadati</taxon>
        <taxon>Pseudomonadota</taxon>
        <taxon>Alphaproteobacteria</taxon>
        <taxon>Rhodospirillales</taxon>
        <taxon>Dongiaceae</taxon>
        <taxon>Dongia</taxon>
    </lineage>
</organism>
<comment type="caution">
    <text evidence="2">The sequence shown here is derived from an EMBL/GenBank/DDBJ whole genome shotgun (WGS) entry which is preliminary data.</text>
</comment>
<proteinExistence type="predicted"/>
<dbReference type="Proteomes" id="UP001230156">
    <property type="component" value="Unassembled WGS sequence"/>
</dbReference>
<evidence type="ECO:0000313" key="2">
    <source>
        <dbReference type="EMBL" id="MDQ7246212.1"/>
    </source>
</evidence>
<dbReference type="EMBL" id="JAUYVI010000001">
    <property type="protein sequence ID" value="MDQ7246212.1"/>
    <property type="molecule type" value="Genomic_DNA"/>
</dbReference>
<keyword evidence="1" id="KW-0175">Coiled coil</keyword>
<gene>
    <name evidence="2" type="ORF">Q8A70_00980</name>
</gene>
<dbReference type="RefSeq" id="WP_379953586.1">
    <property type="nucleotide sequence ID" value="NZ_JAUYVI010000001.1"/>
</dbReference>
<name>A0ABU0YER6_9PROT</name>
<feature type="coiled-coil region" evidence="1">
    <location>
        <begin position="15"/>
        <end position="74"/>
    </location>
</feature>
<protein>
    <submittedName>
        <fullName evidence="2">Uncharacterized protein</fullName>
    </submittedName>
</protein>